<dbReference type="Proteomes" id="UP000001822">
    <property type="component" value="Chromosome"/>
</dbReference>
<evidence type="ECO:0000256" key="1">
    <source>
        <dbReference type="SAM" id="SignalP"/>
    </source>
</evidence>
<gene>
    <name evidence="2" type="ordered locus">CHU_3067</name>
</gene>
<dbReference type="RefSeq" id="WP_011586417.1">
    <property type="nucleotide sequence ID" value="NC_008255.1"/>
</dbReference>
<name>A0A6N4SVF0_CYTH3</name>
<sequence>MKQILVLASIALFLFTGCTSTTMQSSWKAPGATYNKEQFKKVMVVALFKDETSRRIAEDKIAAKNDAFHASYMTLGPDQQNMDEAAFTAFVKKEGYDGVLTLHLIDVEKSTSYVPGTYQGGYYGWYGMNYGGFYSPGYYTEDNNYIIETNVFSVSQNKLLWSGVTSTLNPVDMNKTIDEVWDAVIARMKREGFIIPTK</sequence>
<evidence type="ECO:0000313" key="3">
    <source>
        <dbReference type="Proteomes" id="UP000001822"/>
    </source>
</evidence>
<organism evidence="2 3">
    <name type="scientific">Cytophaga hutchinsonii (strain ATCC 33406 / DSM 1761 / CIP 103989 / NBRC 15051 / NCIMB 9469 / D465)</name>
    <dbReference type="NCBI Taxonomy" id="269798"/>
    <lineage>
        <taxon>Bacteria</taxon>
        <taxon>Pseudomonadati</taxon>
        <taxon>Bacteroidota</taxon>
        <taxon>Cytophagia</taxon>
        <taxon>Cytophagales</taxon>
        <taxon>Cytophagaceae</taxon>
        <taxon>Cytophaga</taxon>
    </lineage>
</organism>
<feature type="signal peptide" evidence="1">
    <location>
        <begin position="1"/>
        <end position="23"/>
    </location>
</feature>
<keyword evidence="1" id="KW-0732">Signal</keyword>
<feature type="chain" id="PRO_5026987796" description="DUF4136 domain-containing protein" evidence="1">
    <location>
        <begin position="24"/>
        <end position="198"/>
    </location>
</feature>
<dbReference type="EMBL" id="CP000383">
    <property type="protein sequence ID" value="ABG60308.1"/>
    <property type="molecule type" value="Genomic_DNA"/>
</dbReference>
<protein>
    <recommendedName>
        <fullName evidence="4">DUF4136 domain-containing protein</fullName>
    </recommendedName>
</protein>
<proteinExistence type="predicted"/>
<dbReference type="Gene3D" id="3.30.160.670">
    <property type="match status" value="1"/>
</dbReference>
<evidence type="ECO:0000313" key="2">
    <source>
        <dbReference type="EMBL" id="ABG60308.1"/>
    </source>
</evidence>
<keyword evidence="3" id="KW-1185">Reference proteome</keyword>
<evidence type="ECO:0008006" key="4">
    <source>
        <dbReference type="Google" id="ProtNLM"/>
    </source>
</evidence>
<accession>A0A6N4SVF0</accession>
<reference evidence="2 3" key="1">
    <citation type="journal article" date="2007" name="Appl. Environ. Microbiol.">
        <title>Genome sequence of the cellulolytic gliding bacterium Cytophaga hutchinsonii.</title>
        <authorList>
            <person name="Xie G."/>
            <person name="Bruce D.C."/>
            <person name="Challacombe J.F."/>
            <person name="Chertkov O."/>
            <person name="Detter J.C."/>
            <person name="Gilna P."/>
            <person name="Han C.S."/>
            <person name="Lucas S."/>
            <person name="Misra M."/>
            <person name="Myers G.L."/>
            <person name="Richardson P."/>
            <person name="Tapia R."/>
            <person name="Thayer N."/>
            <person name="Thompson L.S."/>
            <person name="Brettin T.S."/>
            <person name="Henrissat B."/>
            <person name="Wilson D.B."/>
            <person name="McBride M.J."/>
        </authorList>
    </citation>
    <scope>NUCLEOTIDE SEQUENCE [LARGE SCALE GENOMIC DNA]</scope>
    <source>
        <strain evidence="3">ATCC 33406 / DSM 1761 / CIP 103989 / NBRC 15051 / NCIMB 9469 / D465</strain>
    </source>
</reference>
<dbReference type="PROSITE" id="PS51257">
    <property type="entry name" value="PROKAR_LIPOPROTEIN"/>
    <property type="match status" value="1"/>
</dbReference>
<dbReference type="AlphaFoldDB" id="A0A6N4SVF0"/>
<dbReference type="OrthoDB" id="5432319at2"/>
<dbReference type="KEGG" id="chu:CHU_3067"/>